<dbReference type="Gene3D" id="3.40.50.300">
    <property type="entry name" value="P-loop containing nucleotide triphosphate hydrolases"/>
    <property type="match status" value="1"/>
</dbReference>
<dbReference type="Pfam" id="PF00485">
    <property type="entry name" value="PRK"/>
    <property type="match status" value="1"/>
</dbReference>
<evidence type="ECO:0000313" key="3">
    <source>
        <dbReference type="Proteomes" id="UP000646579"/>
    </source>
</evidence>
<comment type="caution">
    <text evidence="2">The sequence shown here is derived from an EMBL/GenBank/DDBJ whole genome shotgun (WGS) entry which is preliminary data.</text>
</comment>
<dbReference type="SUPFAM" id="SSF52540">
    <property type="entry name" value="P-loop containing nucleoside triphosphate hydrolases"/>
    <property type="match status" value="1"/>
</dbReference>
<dbReference type="GO" id="GO:0005524">
    <property type="term" value="F:ATP binding"/>
    <property type="evidence" value="ECO:0007669"/>
    <property type="project" value="InterPro"/>
</dbReference>
<dbReference type="EMBL" id="BMZE01000003">
    <property type="protein sequence ID" value="GHA31375.1"/>
    <property type="molecule type" value="Genomic_DNA"/>
</dbReference>
<protein>
    <submittedName>
        <fullName evidence="2">Nucleoside triphosphate hydrolase</fullName>
    </submittedName>
</protein>
<dbReference type="Proteomes" id="UP000646579">
    <property type="component" value="Unassembled WGS sequence"/>
</dbReference>
<dbReference type="InterPro" id="IPR027417">
    <property type="entry name" value="P-loop_NTPase"/>
</dbReference>
<name>A0A918S9F5_9HYPH</name>
<keyword evidence="3" id="KW-1185">Reference proteome</keyword>
<reference evidence="2" key="2">
    <citation type="submission" date="2020-09" db="EMBL/GenBank/DDBJ databases">
        <authorList>
            <person name="Sun Q."/>
            <person name="Kim S."/>
        </authorList>
    </citation>
    <scope>NUCLEOTIDE SEQUENCE</scope>
    <source>
        <strain evidence="2">KCTC 32437</strain>
    </source>
</reference>
<dbReference type="RefSeq" id="WP_189426463.1">
    <property type="nucleotide sequence ID" value="NZ_BMZE01000003.1"/>
</dbReference>
<evidence type="ECO:0000313" key="2">
    <source>
        <dbReference type="EMBL" id="GHA31375.1"/>
    </source>
</evidence>
<dbReference type="GO" id="GO:0016301">
    <property type="term" value="F:kinase activity"/>
    <property type="evidence" value="ECO:0007669"/>
    <property type="project" value="InterPro"/>
</dbReference>
<accession>A0A918S9F5</accession>
<dbReference type="AlphaFoldDB" id="A0A918S9F5"/>
<reference evidence="2" key="1">
    <citation type="journal article" date="2014" name="Int. J. Syst. Evol. Microbiol.">
        <title>Complete genome sequence of Corynebacterium casei LMG S-19264T (=DSM 44701T), isolated from a smear-ripened cheese.</title>
        <authorList>
            <consortium name="US DOE Joint Genome Institute (JGI-PGF)"/>
            <person name="Walter F."/>
            <person name="Albersmeier A."/>
            <person name="Kalinowski J."/>
            <person name="Ruckert C."/>
        </authorList>
    </citation>
    <scope>NUCLEOTIDE SEQUENCE</scope>
    <source>
        <strain evidence="2">KCTC 32437</strain>
    </source>
</reference>
<sequence length="221" mass="24623">MNEVALTPEQALSRLVAHIMQLASEMDGRVMIGIAGGPGVGKSTMAGGLQTMLNALHPGQAAMVPMDGFHVRHAILEERGHTERKGAPHTFEGEAFYNFLAHLKAARDPVKVPGYSREIEDVVDDAFAVPPEVRIVIVEGNYLLLPDPPFSGIKPLLDYAVYLDVPWDKVEQRLMHRHAEHGLFTDERNRAHINRNDLPNYDLVREHRSRADLIISLITES</sequence>
<gene>
    <name evidence="2" type="ORF">GCM10007989_29250</name>
</gene>
<evidence type="ECO:0000259" key="1">
    <source>
        <dbReference type="Pfam" id="PF00485"/>
    </source>
</evidence>
<dbReference type="PANTHER" id="PTHR10285">
    <property type="entry name" value="URIDINE KINASE"/>
    <property type="match status" value="1"/>
</dbReference>
<dbReference type="GO" id="GO:0016787">
    <property type="term" value="F:hydrolase activity"/>
    <property type="evidence" value="ECO:0007669"/>
    <property type="project" value="UniProtKB-KW"/>
</dbReference>
<proteinExistence type="predicted"/>
<organism evidence="2 3">
    <name type="scientific">Devosia pacifica</name>
    <dbReference type="NCBI Taxonomy" id="1335967"/>
    <lineage>
        <taxon>Bacteria</taxon>
        <taxon>Pseudomonadati</taxon>
        <taxon>Pseudomonadota</taxon>
        <taxon>Alphaproteobacteria</taxon>
        <taxon>Hyphomicrobiales</taxon>
        <taxon>Devosiaceae</taxon>
        <taxon>Devosia</taxon>
    </lineage>
</organism>
<feature type="domain" description="Phosphoribulokinase/uridine kinase" evidence="1">
    <location>
        <begin position="31"/>
        <end position="217"/>
    </location>
</feature>
<keyword evidence="2" id="KW-0378">Hydrolase</keyword>
<dbReference type="InterPro" id="IPR006083">
    <property type="entry name" value="PRK/URK"/>
</dbReference>